<organism evidence="1 2">
    <name type="scientific">Streptomyces candidus</name>
    <dbReference type="NCBI Taxonomy" id="67283"/>
    <lineage>
        <taxon>Bacteria</taxon>
        <taxon>Bacillati</taxon>
        <taxon>Actinomycetota</taxon>
        <taxon>Actinomycetes</taxon>
        <taxon>Kitasatosporales</taxon>
        <taxon>Streptomycetaceae</taxon>
        <taxon>Streptomyces</taxon>
    </lineage>
</organism>
<keyword evidence="2" id="KW-1185">Reference proteome</keyword>
<evidence type="ECO:0000313" key="1">
    <source>
        <dbReference type="EMBL" id="MBB6433666.1"/>
    </source>
</evidence>
<evidence type="ECO:0000313" key="2">
    <source>
        <dbReference type="Proteomes" id="UP000540423"/>
    </source>
</evidence>
<gene>
    <name evidence="1" type="ORF">HNQ79_000104</name>
</gene>
<sequence>MLLKASPVEGRTDLGVRASGQVGGVIDHLPSCAAPVTHIMAAADAALNLHSLHRTPPAPG</sequence>
<dbReference type="EMBL" id="JACHEM010000001">
    <property type="protein sequence ID" value="MBB6433666.1"/>
    <property type="molecule type" value="Genomic_DNA"/>
</dbReference>
<reference evidence="1 2" key="1">
    <citation type="submission" date="2020-08" db="EMBL/GenBank/DDBJ databases">
        <title>Genomic Encyclopedia of Type Strains, Phase IV (KMG-IV): sequencing the most valuable type-strain genomes for metagenomic binning, comparative biology and taxonomic classification.</title>
        <authorList>
            <person name="Goeker M."/>
        </authorList>
    </citation>
    <scope>NUCLEOTIDE SEQUENCE [LARGE SCALE GENOMIC DNA]</scope>
    <source>
        <strain evidence="1 2">DSM 40141</strain>
    </source>
</reference>
<proteinExistence type="predicted"/>
<dbReference type="AlphaFoldDB" id="A0A7X0LNB4"/>
<name>A0A7X0LNB4_9ACTN</name>
<comment type="caution">
    <text evidence="1">The sequence shown here is derived from an EMBL/GenBank/DDBJ whole genome shotgun (WGS) entry which is preliminary data.</text>
</comment>
<protein>
    <submittedName>
        <fullName evidence="1">Uncharacterized protein</fullName>
    </submittedName>
</protein>
<dbReference type="Proteomes" id="UP000540423">
    <property type="component" value="Unassembled WGS sequence"/>
</dbReference>
<accession>A0A7X0LNB4</accession>